<name>A0A0R0JTM5_SOYBN</name>
<sequence>MGDSYNAALLSDTFHHIWRLTSKERDDGSFCGEKNIILKSKFSGGSWNTYSCTFHQNWEITLLHIVLNQVFITSPAIHFFIPLCVEKFLYI</sequence>
<reference evidence="1 2" key="1">
    <citation type="journal article" date="2010" name="Nature">
        <title>Genome sequence of the palaeopolyploid soybean.</title>
        <authorList>
            <person name="Schmutz J."/>
            <person name="Cannon S.B."/>
            <person name="Schlueter J."/>
            <person name="Ma J."/>
            <person name="Mitros T."/>
            <person name="Nelson W."/>
            <person name="Hyten D.L."/>
            <person name="Song Q."/>
            <person name="Thelen J.J."/>
            <person name="Cheng J."/>
            <person name="Xu D."/>
            <person name="Hellsten U."/>
            <person name="May G.D."/>
            <person name="Yu Y."/>
            <person name="Sakurai T."/>
            <person name="Umezawa T."/>
            <person name="Bhattacharyya M.K."/>
            <person name="Sandhu D."/>
            <person name="Valliyodan B."/>
            <person name="Lindquist E."/>
            <person name="Peto M."/>
            <person name="Grant D."/>
            <person name="Shu S."/>
            <person name="Goodstein D."/>
            <person name="Barry K."/>
            <person name="Futrell-Griggs M."/>
            <person name="Abernathy B."/>
            <person name="Du J."/>
            <person name="Tian Z."/>
            <person name="Zhu L."/>
            <person name="Gill N."/>
            <person name="Joshi T."/>
            <person name="Libault M."/>
            <person name="Sethuraman A."/>
            <person name="Zhang X.-C."/>
            <person name="Shinozaki K."/>
            <person name="Nguyen H.T."/>
            <person name="Wing R.A."/>
            <person name="Cregan P."/>
            <person name="Specht J."/>
            <person name="Grimwood J."/>
            <person name="Rokhsar D."/>
            <person name="Stacey G."/>
            <person name="Shoemaker R.C."/>
            <person name="Jackson S.A."/>
        </authorList>
    </citation>
    <scope>NUCLEOTIDE SEQUENCE</scope>
    <source>
        <strain evidence="2">cv. Williams 82</strain>
        <tissue evidence="1">Callus</tissue>
    </source>
</reference>
<accession>A0A0R0JTM5</accession>
<dbReference type="EnsemblPlants" id="KRH58173">
    <property type="protein sequence ID" value="KRH58173"/>
    <property type="gene ID" value="GLYMA_05G109700"/>
</dbReference>
<evidence type="ECO:0000313" key="3">
    <source>
        <dbReference type="Proteomes" id="UP000008827"/>
    </source>
</evidence>
<organism evidence="1">
    <name type="scientific">Glycine max</name>
    <name type="common">Soybean</name>
    <name type="synonym">Glycine hispida</name>
    <dbReference type="NCBI Taxonomy" id="3847"/>
    <lineage>
        <taxon>Eukaryota</taxon>
        <taxon>Viridiplantae</taxon>
        <taxon>Streptophyta</taxon>
        <taxon>Embryophyta</taxon>
        <taxon>Tracheophyta</taxon>
        <taxon>Spermatophyta</taxon>
        <taxon>Magnoliopsida</taxon>
        <taxon>eudicotyledons</taxon>
        <taxon>Gunneridae</taxon>
        <taxon>Pentapetalae</taxon>
        <taxon>rosids</taxon>
        <taxon>fabids</taxon>
        <taxon>Fabales</taxon>
        <taxon>Fabaceae</taxon>
        <taxon>Papilionoideae</taxon>
        <taxon>50 kb inversion clade</taxon>
        <taxon>NPAAA clade</taxon>
        <taxon>indigoferoid/millettioid clade</taxon>
        <taxon>Phaseoleae</taxon>
        <taxon>Glycine</taxon>
        <taxon>Glycine subgen. Soja</taxon>
    </lineage>
</organism>
<dbReference type="Gramene" id="KRH58173">
    <property type="protein sequence ID" value="KRH58173"/>
    <property type="gene ID" value="GLYMA_05G109700"/>
</dbReference>
<dbReference type="AlphaFoldDB" id="A0A0R0JTM5"/>
<evidence type="ECO:0000313" key="1">
    <source>
        <dbReference type="EMBL" id="KRH58173.1"/>
    </source>
</evidence>
<reference evidence="2" key="2">
    <citation type="submission" date="2018-02" db="UniProtKB">
        <authorList>
            <consortium name="EnsemblPlants"/>
        </authorList>
    </citation>
    <scope>IDENTIFICATION</scope>
    <source>
        <strain evidence="2">Williams 82</strain>
    </source>
</reference>
<evidence type="ECO:0000313" key="2">
    <source>
        <dbReference type="EnsemblPlants" id="KRH58173"/>
    </source>
</evidence>
<dbReference type="EMBL" id="CM000838">
    <property type="protein sequence ID" value="KRH58173.1"/>
    <property type="molecule type" value="Genomic_DNA"/>
</dbReference>
<dbReference type="Proteomes" id="UP000008827">
    <property type="component" value="Chromosome 5"/>
</dbReference>
<proteinExistence type="predicted"/>
<gene>
    <name evidence="1" type="ORF">GLYMA_05G109700</name>
</gene>
<keyword evidence="3" id="KW-1185">Reference proteome</keyword>
<reference evidence="1" key="3">
    <citation type="submission" date="2018-07" db="EMBL/GenBank/DDBJ databases">
        <title>WGS assembly of Glycine max.</title>
        <authorList>
            <person name="Schmutz J."/>
            <person name="Cannon S."/>
            <person name="Schlueter J."/>
            <person name="Ma J."/>
            <person name="Mitros T."/>
            <person name="Nelson W."/>
            <person name="Hyten D."/>
            <person name="Song Q."/>
            <person name="Thelen J."/>
            <person name="Cheng J."/>
            <person name="Xu D."/>
            <person name="Hellsten U."/>
            <person name="May G."/>
            <person name="Yu Y."/>
            <person name="Sakurai T."/>
            <person name="Umezawa T."/>
            <person name="Bhattacharyya M."/>
            <person name="Sandhu D."/>
            <person name="Valliyodan B."/>
            <person name="Lindquist E."/>
            <person name="Peto M."/>
            <person name="Grant D."/>
            <person name="Shu S."/>
            <person name="Goodstein D."/>
            <person name="Barry K."/>
            <person name="Futrell-Griggs M."/>
            <person name="Abernathy B."/>
            <person name="Du J."/>
            <person name="Tian Z."/>
            <person name="Zhu L."/>
            <person name="Gill N."/>
            <person name="Joshi T."/>
            <person name="Libault M."/>
            <person name="Sethuraman A."/>
            <person name="Zhang X."/>
            <person name="Shinozaki K."/>
            <person name="Nguyen H."/>
            <person name="Wing R."/>
            <person name="Cregan P."/>
            <person name="Specht J."/>
            <person name="Grimwood J."/>
            <person name="Rokhsar D."/>
            <person name="Stacey G."/>
            <person name="Shoemaker R."/>
            <person name="Jackson S."/>
        </authorList>
    </citation>
    <scope>NUCLEOTIDE SEQUENCE</scope>
    <source>
        <tissue evidence="1">Callus</tissue>
    </source>
</reference>
<dbReference type="InParanoid" id="A0A0R0JTM5"/>
<protein>
    <submittedName>
        <fullName evidence="1 2">Uncharacterized protein</fullName>
    </submittedName>
</protein>